<proteinExistence type="predicted"/>
<reference evidence="3 4" key="1">
    <citation type="submission" date="2024-11" db="EMBL/GenBank/DDBJ databases">
        <title>Chromosome-level genome assembly of the freshwater bivalve Anodonta woodiana.</title>
        <authorList>
            <person name="Chen X."/>
        </authorList>
    </citation>
    <scope>NUCLEOTIDE SEQUENCE [LARGE SCALE GENOMIC DNA]</scope>
    <source>
        <strain evidence="3">MN2024</strain>
        <tissue evidence="3">Gills</tissue>
    </source>
</reference>
<dbReference type="Proteomes" id="UP001634394">
    <property type="component" value="Unassembled WGS sequence"/>
</dbReference>
<keyword evidence="4" id="KW-1185">Reference proteome</keyword>
<feature type="transmembrane region" description="Helical" evidence="1">
    <location>
        <begin position="108"/>
        <end position="127"/>
    </location>
</feature>
<keyword evidence="1" id="KW-0472">Membrane</keyword>
<accession>A0ABD3WWS8</accession>
<evidence type="ECO:0000313" key="3">
    <source>
        <dbReference type="EMBL" id="KAL3877936.1"/>
    </source>
</evidence>
<evidence type="ECO:0000313" key="4">
    <source>
        <dbReference type="Proteomes" id="UP001634394"/>
    </source>
</evidence>
<feature type="signal peptide" evidence="2">
    <location>
        <begin position="1"/>
        <end position="22"/>
    </location>
</feature>
<dbReference type="EMBL" id="JBJQND010000005">
    <property type="protein sequence ID" value="KAL3877936.1"/>
    <property type="molecule type" value="Genomic_DNA"/>
</dbReference>
<sequence length="128" mass="13848">MTLTRIVTVLIFAVLGADFSNGCDSDKLVQCSEKYLEFFSGASSTDYTRLICRSDVIRYGKCVLEEAQACGAMNSYLSSLGYSSYADLEKLCAKAGHPISGNAAKQTLPSAVIILGFLTGLFFPLFLF</sequence>
<evidence type="ECO:0000256" key="2">
    <source>
        <dbReference type="SAM" id="SignalP"/>
    </source>
</evidence>
<protein>
    <submittedName>
        <fullName evidence="3">Uncharacterized protein</fullName>
    </submittedName>
</protein>
<comment type="caution">
    <text evidence="3">The sequence shown here is derived from an EMBL/GenBank/DDBJ whole genome shotgun (WGS) entry which is preliminary data.</text>
</comment>
<gene>
    <name evidence="3" type="ORF">ACJMK2_035577</name>
</gene>
<feature type="chain" id="PRO_5044790386" evidence="2">
    <location>
        <begin position="23"/>
        <end position="128"/>
    </location>
</feature>
<organism evidence="3 4">
    <name type="scientific">Sinanodonta woodiana</name>
    <name type="common">Chinese pond mussel</name>
    <name type="synonym">Anodonta woodiana</name>
    <dbReference type="NCBI Taxonomy" id="1069815"/>
    <lineage>
        <taxon>Eukaryota</taxon>
        <taxon>Metazoa</taxon>
        <taxon>Spiralia</taxon>
        <taxon>Lophotrochozoa</taxon>
        <taxon>Mollusca</taxon>
        <taxon>Bivalvia</taxon>
        <taxon>Autobranchia</taxon>
        <taxon>Heteroconchia</taxon>
        <taxon>Palaeoheterodonta</taxon>
        <taxon>Unionida</taxon>
        <taxon>Unionoidea</taxon>
        <taxon>Unionidae</taxon>
        <taxon>Unioninae</taxon>
        <taxon>Sinanodonta</taxon>
    </lineage>
</organism>
<keyword evidence="1" id="KW-1133">Transmembrane helix</keyword>
<dbReference type="AlphaFoldDB" id="A0ABD3WWS8"/>
<keyword evidence="1" id="KW-0812">Transmembrane</keyword>
<keyword evidence="2" id="KW-0732">Signal</keyword>
<evidence type="ECO:0000256" key="1">
    <source>
        <dbReference type="SAM" id="Phobius"/>
    </source>
</evidence>
<name>A0ABD3WWS8_SINWO</name>